<evidence type="ECO:0000313" key="2">
    <source>
        <dbReference type="Proteomes" id="UP000199607"/>
    </source>
</evidence>
<dbReference type="AlphaFoldDB" id="A0A1I4DW16"/>
<evidence type="ECO:0000313" key="1">
    <source>
        <dbReference type="EMBL" id="SFK97792.1"/>
    </source>
</evidence>
<gene>
    <name evidence="1" type="ORF">SAMN04487950_1704</name>
</gene>
<proteinExistence type="predicted"/>
<protein>
    <recommendedName>
        <fullName evidence="3">PemK-like, MazF-like toxin of type II toxin-antitoxin system</fullName>
    </recommendedName>
</protein>
<dbReference type="RefSeq" id="WP_089868465.1">
    <property type="nucleotide sequence ID" value="NZ_FOTC01000002.1"/>
</dbReference>
<reference evidence="2" key="1">
    <citation type="submission" date="2016-10" db="EMBL/GenBank/DDBJ databases">
        <authorList>
            <person name="Varghese N."/>
            <person name="Submissions S."/>
        </authorList>
    </citation>
    <scope>NUCLEOTIDE SEQUENCE [LARGE SCALE GENOMIC DNA]</scope>
    <source>
        <strain evidence="2">CGMCC 1.7738</strain>
    </source>
</reference>
<dbReference type="SUPFAM" id="SSF50118">
    <property type="entry name" value="Cell growth inhibitor/plasmid maintenance toxic component"/>
    <property type="match status" value="1"/>
</dbReference>
<dbReference type="EMBL" id="FOTC01000002">
    <property type="protein sequence ID" value="SFK97792.1"/>
    <property type="molecule type" value="Genomic_DNA"/>
</dbReference>
<sequence>MTDEESPIYEPGDVVYGEDPFKGAEAARPWLIVSNHEGQPFYGDQYIALTLTTKTWHDDVIEIPEASWIRGGTPDDSRVVPWGVQSIGSGDIDYWQGTLDDEFVADAVQSLVDYLG</sequence>
<keyword evidence="2" id="KW-1185">Reference proteome</keyword>
<organism evidence="1 2">
    <name type="scientific">Halogranum rubrum</name>
    <dbReference type="NCBI Taxonomy" id="553466"/>
    <lineage>
        <taxon>Archaea</taxon>
        <taxon>Methanobacteriati</taxon>
        <taxon>Methanobacteriota</taxon>
        <taxon>Stenosarchaea group</taxon>
        <taxon>Halobacteria</taxon>
        <taxon>Halobacteriales</taxon>
        <taxon>Haloferacaceae</taxon>
    </lineage>
</organism>
<accession>A0A1I4DW16</accession>
<name>A0A1I4DW16_9EURY</name>
<dbReference type="Proteomes" id="UP000199607">
    <property type="component" value="Unassembled WGS sequence"/>
</dbReference>
<evidence type="ECO:0008006" key="3">
    <source>
        <dbReference type="Google" id="ProtNLM"/>
    </source>
</evidence>